<proteinExistence type="predicted"/>
<gene>
    <name evidence="1" type="ORF">PP769_17520</name>
</gene>
<keyword evidence="2" id="KW-1185">Reference proteome</keyword>
<dbReference type="SUPFAM" id="SSF52266">
    <property type="entry name" value="SGNH hydrolase"/>
    <property type="match status" value="1"/>
</dbReference>
<reference evidence="1 2" key="1">
    <citation type="submission" date="2023-01" db="EMBL/GenBank/DDBJ databases">
        <title>Cultivation and genomic characterization of new, ubiquitous marine nitrite-oxidizing bacteria from the Nitrospirales.</title>
        <authorList>
            <person name="Mueller A.J."/>
            <person name="Daebeler A."/>
            <person name="Herbold C.W."/>
            <person name="Kirkegaard R.H."/>
            <person name="Daims H."/>
        </authorList>
    </citation>
    <scope>NUCLEOTIDE SEQUENCE [LARGE SCALE GENOMIC DNA]</scope>
    <source>
        <strain evidence="1 2">VA</strain>
    </source>
</reference>
<protein>
    <submittedName>
        <fullName evidence="1">Uncharacterized protein</fullName>
    </submittedName>
</protein>
<dbReference type="EMBL" id="CP116967">
    <property type="protein sequence ID" value="WNM57747.1"/>
    <property type="molecule type" value="Genomic_DNA"/>
</dbReference>
<evidence type="ECO:0000313" key="2">
    <source>
        <dbReference type="Proteomes" id="UP001302719"/>
    </source>
</evidence>
<dbReference type="AlphaFoldDB" id="A0AA96JRP7"/>
<dbReference type="Gene3D" id="3.40.50.1110">
    <property type="entry name" value="SGNH hydrolase"/>
    <property type="match status" value="2"/>
</dbReference>
<sequence>MSGLRGGSRYYYQADPLLGFDITPLARGTQSIPDGVEFEIFANELGCFDRNSLEDFSTSKEGYVYFAGDSFTWGFGRYEDKFATVWENNTGMLTAKCGVGHTGTIHQFGKFKKIIETIGRQPTVVFVGFFANDIINDFTFPHSIVVDGFLIDTVYEMGKEQIIRIPDEDRVREISPKIRAIDEHTFQEPEESQSLWRKTKSFLLRHSLLTNISNALFKKMLLATGIRSPDKPKKRSIYRLFEDSEVLNQFSFSPFAEKTKKAITVWGEDAKLNGYHLIFLLIPPRSDFNNADIFNQVKEFLRGQKIDFIDFAPIFKERGWRKEDLYWQIDQHLNDEGNRRMGLELSRLHNGKM</sequence>
<dbReference type="GO" id="GO:0016788">
    <property type="term" value="F:hydrolase activity, acting on ester bonds"/>
    <property type="evidence" value="ECO:0007669"/>
    <property type="project" value="UniProtKB-ARBA"/>
</dbReference>
<dbReference type="RefSeq" id="WP_312642604.1">
    <property type="nucleotide sequence ID" value="NZ_CP116967.1"/>
</dbReference>
<evidence type="ECO:0000313" key="1">
    <source>
        <dbReference type="EMBL" id="WNM57747.1"/>
    </source>
</evidence>
<dbReference type="InterPro" id="IPR036514">
    <property type="entry name" value="SGNH_hydro_sf"/>
</dbReference>
<dbReference type="Proteomes" id="UP001302719">
    <property type="component" value="Chromosome"/>
</dbReference>
<accession>A0AA96JRP7</accession>
<organism evidence="1 2">
    <name type="scientific">Candidatus Nitrospira allomarina</name>
    <dbReference type="NCBI Taxonomy" id="3020900"/>
    <lineage>
        <taxon>Bacteria</taxon>
        <taxon>Pseudomonadati</taxon>
        <taxon>Nitrospirota</taxon>
        <taxon>Nitrospiria</taxon>
        <taxon>Nitrospirales</taxon>
        <taxon>Nitrospiraceae</taxon>
        <taxon>Nitrospira</taxon>
    </lineage>
</organism>
<dbReference type="KEGG" id="nall:PP769_17520"/>
<name>A0AA96JRP7_9BACT</name>